<dbReference type="SUPFAM" id="SSF75620">
    <property type="entry name" value="Release factor"/>
    <property type="match status" value="1"/>
</dbReference>
<dbReference type="Pfam" id="PF03462">
    <property type="entry name" value="PCRF"/>
    <property type="match status" value="1"/>
</dbReference>
<proteinExistence type="inferred from homology"/>
<comment type="similarity">
    <text evidence="1">Belongs to the prokaryotic/mitochondrial release factor family.</text>
</comment>
<feature type="domain" description="Prokaryotic-type class I peptide chain release factors" evidence="3">
    <location>
        <begin position="49"/>
        <end position="65"/>
    </location>
</feature>
<dbReference type="InterPro" id="IPR005139">
    <property type="entry name" value="PCRF"/>
</dbReference>
<dbReference type="GO" id="GO:0003747">
    <property type="term" value="F:translation release factor activity"/>
    <property type="evidence" value="ECO:0007669"/>
    <property type="project" value="InterPro"/>
</dbReference>
<evidence type="ECO:0000313" key="4">
    <source>
        <dbReference type="EMBL" id="MPN42887.1"/>
    </source>
</evidence>
<sequence length="169" mass="19276">MHRLVRISPFDASGRRHTSFASLDVTPIFDNDVEAIVISPDDLRVDTYRSSGAGGQHVNKTESAIRITHLPTGIVVQCQNERSQIQNRETAMRMLKGKLLELREREQMEKMSEIKGEMKKIEWGSQIRSYVFHPYTLVKDHRTGTETGNIQAVMDGALDEFINAYLRQS</sequence>
<dbReference type="InterPro" id="IPR000352">
    <property type="entry name" value="Pep_chain_release_fac_I"/>
</dbReference>
<evidence type="ECO:0000256" key="1">
    <source>
        <dbReference type="ARBA" id="ARBA00010835"/>
    </source>
</evidence>
<reference evidence="4" key="1">
    <citation type="submission" date="2019-08" db="EMBL/GenBank/DDBJ databases">
        <authorList>
            <person name="Kucharzyk K."/>
            <person name="Murdoch R.W."/>
            <person name="Higgins S."/>
            <person name="Loffler F."/>
        </authorList>
    </citation>
    <scope>NUCLEOTIDE SEQUENCE</scope>
</reference>
<dbReference type="PROSITE" id="PS00745">
    <property type="entry name" value="RF_PROK_I"/>
    <property type="match status" value="1"/>
</dbReference>
<dbReference type="Gene3D" id="3.30.70.1660">
    <property type="match status" value="1"/>
</dbReference>
<dbReference type="Pfam" id="PF00472">
    <property type="entry name" value="RF-1"/>
    <property type="match status" value="1"/>
</dbReference>
<dbReference type="GO" id="GO:0005737">
    <property type="term" value="C:cytoplasm"/>
    <property type="evidence" value="ECO:0007669"/>
    <property type="project" value="UniProtKB-ARBA"/>
</dbReference>
<dbReference type="EMBL" id="VSSQ01100919">
    <property type="protein sequence ID" value="MPN42887.1"/>
    <property type="molecule type" value="Genomic_DNA"/>
</dbReference>
<name>A0A645HV77_9ZZZZ</name>
<protein>
    <submittedName>
        <fullName evidence="4">Peptide chain release factor 2</fullName>
    </submittedName>
</protein>
<evidence type="ECO:0000259" key="3">
    <source>
        <dbReference type="PROSITE" id="PS00745"/>
    </source>
</evidence>
<comment type="caution">
    <text evidence="4">The sequence shown here is derived from an EMBL/GenBank/DDBJ whole genome shotgun (WGS) entry which is preliminary data.</text>
</comment>
<keyword evidence="2" id="KW-0648">Protein biosynthesis</keyword>
<dbReference type="PANTHER" id="PTHR43116:SF3">
    <property type="entry name" value="CLASS I PEPTIDE CHAIN RELEASE FACTOR"/>
    <property type="match status" value="1"/>
</dbReference>
<accession>A0A645HV77</accession>
<dbReference type="InterPro" id="IPR045853">
    <property type="entry name" value="Pep_chain_release_fac_I_sf"/>
</dbReference>
<dbReference type="Gene3D" id="3.30.160.20">
    <property type="match status" value="1"/>
</dbReference>
<dbReference type="FunFam" id="3.30.160.20:FF:000010">
    <property type="entry name" value="Peptide chain release factor 2"/>
    <property type="match status" value="1"/>
</dbReference>
<dbReference type="PANTHER" id="PTHR43116">
    <property type="entry name" value="PEPTIDE CHAIN RELEASE FACTOR 2"/>
    <property type="match status" value="1"/>
</dbReference>
<dbReference type="AlphaFoldDB" id="A0A645HV77"/>
<organism evidence="4">
    <name type="scientific">bioreactor metagenome</name>
    <dbReference type="NCBI Taxonomy" id="1076179"/>
    <lineage>
        <taxon>unclassified sequences</taxon>
        <taxon>metagenomes</taxon>
        <taxon>ecological metagenomes</taxon>
    </lineage>
</organism>
<evidence type="ECO:0000256" key="2">
    <source>
        <dbReference type="ARBA" id="ARBA00022917"/>
    </source>
</evidence>
<gene>
    <name evidence="4" type="primary">prfB_58</name>
    <name evidence="4" type="ORF">SDC9_190445</name>
</gene>